<protein>
    <submittedName>
        <fullName evidence="1">Uncharacterized protein</fullName>
    </submittedName>
</protein>
<proteinExistence type="predicted"/>
<dbReference type="RefSeq" id="WP_267311674.1">
    <property type="nucleotide sequence ID" value="NZ_JABXXV010000002.1"/>
</dbReference>
<evidence type="ECO:0000313" key="2">
    <source>
        <dbReference type="Proteomes" id="UP001516351"/>
    </source>
</evidence>
<gene>
    <name evidence="1" type="ORF">HW542_05650</name>
</gene>
<comment type="caution">
    <text evidence="1">The sequence shown here is derived from an EMBL/GenBank/DDBJ whole genome shotgun (WGS) entry which is preliminary data.</text>
</comment>
<reference evidence="1 2" key="1">
    <citation type="submission" date="2020-06" db="EMBL/GenBank/DDBJ databases">
        <title>Synonyms of Asaia species.</title>
        <authorList>
            <person name="Sombolestani A."/>
        </authorList>
    </citation>
    <scope>NUCLEOTIDE SEQUENCE [LARGE SCALE GENOMIC DNA]</scope>
    <source>
        <strain evidence="1 2">LMG 27047</strain>
    </source>
</reference>
<dbReference type="EMBL" id="JABXXV010000002">
    <property type="protein sequence ID" value="NVN46291.1"/>
    <property type="molecule type" value="Genomic_DNA"/>
</dbReference>
<evidence type="ECO:0000313" key="1">
    <source>
        <dbReference type="EMBL" id="NVN46291.1"/>
    </source>
</evidence>
<organism evidence="1 2">
    <name type="scientific">Asaia spathodeae</name>
    <dbReference type="NCBI Taxonomy" id="657016"/>
    <lineage>
        <taxon>Bacteria</taxon>
        <taxon>Pseudomonadati</taxon>
        <taxon>Pseudomonadota</taxon>
        <taxon>Alphaproteobacteria</taxon>
        <taxon>Acetobacterales</taxon>
        <taxon>Acetobacteraceae</taxon>
        <taxon>Asaia</taxon>
    </lineage>
</organism>
<dbReference type="InterPro" id="IPR056919">
    <property type="entry name" value="Phage_TAC_18"/>
</dbReference>
<keyword evidence="2" id="KW-1185">Reference proteome</keyword>
<dbReference type="Pfam" id="PF23812">
    <property type="entry name" value="Phage_TAC_18"/>
    <property type="match status" value="1"/>
</dbReference>
<dbReference type="Proteomes" id="UP001516351">
    <property type="component" value="Unassembled WGS sequence"/>
</dbReference>
<name>A0ABX2P349_9PROT</name>
<accession>A0ABX2P349</accession>
<sequence length="122" mass="14268">MIWELEFGQYLGPDEAPEIRDQILAERPQLPPALDRPWRCWHELEHDRSWISETIGAAMGNLRGISRPSGITWSALALWCQINAVTEEDRPWLIAQVRAMDSVYLQRRNNQITEDIRKFLRG</sequence>